<reference evidence="3" key="1">
    <citation type="journal article" date="2018" name="Nat. Microbiol.">
        <title>Leveraging single-cell genomics to expand the fungal tree of life.</title>
        <authorList>
            <person name="Ahrendt S.R."/>
            <person name="Quandt C.A."/>
            <person name="Ciobanu D."/>
            <person name="Clum A."/>
            <person name="Salamov A."/>
            <person name="Andreopoulos B."/>
            <person name="Cheng J.F."/>
            <person name="Woyke T."/>
            <person name="Pelin A."/>
            <person name="Henrissat B."/>
            <person name="Reynolds N.K."/>
            <person name="Benny G.L."/>
            <person name="Smith M.E."/>
            <person name="James T.Y."/>
            <person name="Grigoriev I.V."/>
        </authorList>
    </citation>
    <scope>NUCLEOTIDE SEQUENCE [LARGE SCALE GENOMIC DNA]</scope>
    <source>
        <strain evidence="3">ATCC 52028</strain>
    </source>
</reference>
<evidence type="ECO:0000313" key="3">
    <source>
        <dbReference type="Proteomes" id="UP000274922"/>
    </source>
</evidence>
<feature type="region of interest" description="Disordered" evidence="1">
    <location>
        <begin position="340"/>
        <end position="380"/>
    </location>
</feature>
<dbReference type="EMBL" id="ML014112">
    <property type="protein sequence ID" value="RKP04224.1"/>
    <property type="molecule type" value="Genomic_DNA"/>
</dbReference>
<organism evidence="2 3">
    <name type="scientific">Caulochytrium protostelioides</name>
    <dbReference type="NCBI Taxonomy" id="1555241"/>
    <lineage>
        <taxon>Eukaryota</taxon>
        <taxon>Fungi</taxon>
        <taxon>Fungi incertae sedis</taxon>
        <taxon>Chytridiomycota</taxon>
        <taxon>Chytridiomycota incertae sedis</taxon>
        <taxon>Chytridiomycetes</taxon>
        <taxon>Caulochytriales</taxon>
        <taxon>Caulochytriaceae</taxon>
        <taxon>Caulochytrium</taxon>
    </lineage>
</organism>
<gene>
    <name evidence="2" type="ORF">CXG81DRAFT_16357</name>
</gene>
<sequence>MAGFGIFRPPAGAITTLSSLWSLRSTTTTTATAATAAAVSERTPAAAAAGETAAAVPRPADPSASAAAAAATPLSPSFPDEADEWILLTPDRSALLQAAGAPPLDALPARGRRPHPDRGRPRPAAAASGTAGTDADADDAEDEDASYDDLVLTSAPGTPRRPSLDAIDPVHVDGPHDHDPTNAANAHAAAANAHAAAATVTMAAAALAAAAAAAASGAAGTATGREASSADRTPARCPRSARHLSPGPFLLDTDVSDVETVRSELGSALSLPPSPDPRSPGGHGRAGLPPAAVTPERGASGVPTRAPSPERGAVAAAAAAAPAAPAAAATAAATAARGVGTQQFQWRREREPARGVRGPGRSAHGIPPHAVGGGASHHHQRMWQARCVRVGGTEARLRRR</sequence>
<name>A0A4P9XF85_9FUNG</name>
<feature type="region of interest" description="Disordered" evidence="1">
    <location>
        <begin position="220"/>
        <end position="314"/>
    </location>
</feature>
<evidence type="ECO:0000313" key="2">
    <source>
        <dbReference type="EMBL" id="RKP04224.1"/>
    </source>
</evidence>
<feature type="compositionally biased region" description="Acidic residues" evidence="1">
    <location>
        <begin position="135"/>
        <end position="147"/>
    </location>
</feature>
<evidence type="ECO:0000256" key="1">
    <source>
        <dbReference type="SAM" id="MobiDB-lite"/>
    </source>
</evidence>
<accession>A0A4P9XF85</accession>
<dbReference type="Proteomes" id="UP000274922">
    <property type="component" value="Unassembled WGS sequence"/>
</dbReference>
<dbReference type="AlphaFoldDB" id="A0A4P9XF85"/>
<feature type="compositionally biased region" description="Basic and acidic residues" evidence="1">
    <location>
        <begin position="168"/>
        <end position="180"/>
    </location>
</feature>
<proteinExistence type="predicted"/>
<feature type="region of interest" description="Disordered" evidence="1">
    <location>
        <begin position="100"/>
        <end position="187"/>
    </location>
</feature>
<keyword evidence="3" id="KW-1185">Reference proteome</keyword>
<feature type="compositionally biased region" description="Low complexity" evidence="1">
    <location>
        <begin position="122"/>
        <end position="134"/>
    </location>
</feature>
<protein>
    <submittedName>
        <fullName evidence="2">Uncharacterized protein</fullName>
    </submittedName>
</protein>
<feature type="compositionally biased region" description="Low complexity" evidence="1">
    <location>
        <begin position="100"/>
        <end position="109"/>
    </location>
</feature>